<organism evidence="2 3">
    <name type="scientific">Corallococcus interemptor</name>
    <dbReference type="NCBI Taxonomy" id="2316720"/>
    <lineage>
        <taxon>Bacteria</taxon>
        <taxon>Pseudomonadati</taxon>
        <taxon>Myxococcota</taxon>
        <taxon>Myxococcia</taxon>
        <taxon>Myxococcales</taxon>
        <taxon>Cystobacterineae</taxon>
        <taxon>Myxococcaceae</taxon>
        <taxon>Corallococcus</taxon>
    </lineage>
</organism>
<sequence>MLKGQRPLYTEAVIRGLMSGACLDDASRGGLRDGEEGSWVELPTVAPSAPLRVWDAPQNACPMRLFLLAVLTGVLTGCSKGDDLKSAALKVQVHYEGFRPGCVTLTVTDQAEVSRTVTTNVNVSAGPPPGTLSVAVFRQAGWSNEVKLQARAQERSCEGNQVASAETTASLAKDGITAVELSLSAVDGDGDGFVSSAGGTDCNDRDETVGGPIPWYTDSDGDGYGNRQLPAKEPACDAPSYNSARRTGDCNDQDPSVHPDQAEFRCDGKDDNCDDVADEVFVLNAPCDAAFQCPGVTACDTPTGEVTCKGTREPTAYYLDEDGDGEGTTGTDGGVTCGDKPAGTATMPTDCDESSVYVAAGKTEVCDRLDNNCDGRVDEGAVPCNLKWEGSDGGTNQPRWNAVAVGQNVAWIAGPASSDNVVQLNTDRTTTRYTCAGNWKAAWVSDTGELFLADAAGKLARKTAAPGNCTSTSVPGLGVELLGIVGFNSTSSNPLTLYTVSSSGLVFKWTPPDAPVQFATTSINLRAVTGTAANAPIIAVGAKDYLLPKPQPQVLSINPADGKWEPETLPSSVKDIYLTGVSAVNANYVYVVGDNGVVLERNHGAWKQLPTVPSKPNLTDVLAFGKNAVYVTTETGAVQFFNGVDWTAVYTNTPVLRAIDGNMPTRLGAVGDDGVAQFFYRP</sequence>
<dbReference type="InterPro" id="IPR021655">
    <property type="entry name" value="Put_metal-bd"/>
</dbReference>
<accession>A0A3A8QQG6</accession>
<proteinExistence type="predicted"/>
<gene>
    <name evidence="2" type="ORF">D7X96_09540</name>
</gene>
<evidence type="ECO:0000256" key="1">
    <source>
        <dbReference type="SAM" id="MobiDB-lite"/>
    </source>
</evidence>
<evidence type="ECO:0000313" key="3">
    <source>
        <dbReference type="Proteomes" id="UP000282656"/>
    </source>
</evidence>
<comment type="caution">
    <text evidence="2">The sequence shown here is derived from an EMBL/GenBank/DDBJ whole genome shotgun (WGS) entry which is preliminary data.</text>
</comment>
<dbReference type="AlphaFoldDB" id="A0A3A8QQG6"/>
<dbReference type="Pfam" id="PF11617">
    <property type="entry name" value="Cu-binding_MopE"/>
    <property type="match status" value="3"/>
</dbReference>
<dbReference type="SUPFAM" id="SSF101898">
    <property type="entry name" value="NHL repeat"/>
    <property type="match status" value="1"/>
</dbReference>
<keyword evidence="3" id="KW-1185">Reference proteome</keyword>
<dbReference type="EMBL" id="RAWM01000018">
    <property type="protein sequence ID" value="RKH71016.1"/>
    <property type="molecule type" value="Genomic_DNA"/>
</dbReference>
<feature type="region of interest" description="Disordered" evidence="1">
    <location>
        <begin position="215"/>
        <end position="256"/>
    </location>
</feature>
<evidence type="ECO:0000313" key="2">
    <source>
        <dbReference type="EMBL" id="RKH71016.1"/>
    </source>
</evidence>
<reference evidence="3" key="1">
    <citation type="submission" date="2018-09" db="EMBL/GenBank/DDBJ databases">
        <authorList>
            <person name="Livingstone P.G."/>
            <person name="Whitworth D.E."/>
        </authorList>
    </citation>
    <scope>NUCLEOTIDE SEQUENCE [LARGE SCALE GENOMIC DNA]</scope>
    <source>
        <strain evidence="3">AB047A</strain>
    </source>
</reference>
<dbReference type="Proteomes" id="UP000282656">
    <property type="component" value="Unassembled WGS sequence"/>
</dbReference>
<name>A0A3A8QQG6_9BACT</name>
<protein>
    <submittedName>
        <fullName evidence="2">Uncharacterized protein</fullName>
    </submittedName>
</protein>